<evidence type="ECO:0000256" key="1">
    <source>
        <dbReference type="SAM" id="Phobius"/>
    </source>
</evidence>
<reference evidence="2 3" key="1">
    <citation type="submission" date="2009-01" db="EMBL/GenBank/DDBJ databases">
        <authorList>
            <person name="Fulton L."/>
            <person name="Clifton S."/>
            <person name="Fulton B."/>
            <person name="Xu J."/>
            <person name="Minx P."/>
            <person name="Pepin K.H."/>
            <person name="Johnson M."/>
            <person name="Bhonagiri V."/>
            <person name="Nash W.E."/>
            <person name="Mardis E.R."/>
            <person name="Wilson R.K."/>
        </authorList>
    </citation>
    <scope>NUCLEOTIDE SEQUENCE [LARGE SCALE GENOMIC DNA]</scope>
    <source>
        <strain evidence="3">DSM 10507 / JCM 14656 / S5a33</strain>
    </source>
</reference>
<dbReference type="Proteomes" id="UP000003100">
    <property type="component" value="Unassembled WGS sequence"/>
</dbReference>
<reference evidence="2 3" key="2">
    <citation type="submission" date="2009-02" db="EMBL/GenBank/DDBJ databases">
        <title>Draft genome sequence of Blautia hydrogenotrophica DSM 10507 (Ruminococcus hydrogenotrophicus DSM 10507).</title>
        <authorList>
            <person name="Sudarsanam P."/>
            <person name="Ley R."/>
            <person name="Guruge J."/>
            <person name="Turnbaugh P.J."/>
            <person name="Mahowald M."/>
            <person name="Liep D."/>
            <person name="Gordon J."/>
        </authorList>
    </citation>
    <scope>NUCLEOTIDE SEQUENCE [LARGE SCALE GENOMIC DNA]</scope>
    <source>
        <strain evidence="3">DSM 10507 / JCM 14656 / S5a33</strain>
    </source>
</reference>
<keyword evidence="1" id="KW-1133">Transmembrane helix</keyword>
<evidence type="ECO:0000313" key="3">
    <source>
        <dbReference type="Proteomes" id="UP000003100"/>
    </source>
</evidence>
<evidence type="ECO:0000313" key="2">
    <source>
        <dbReference type="EMBL" id="EEG50730.1"/>
    </source>
</evidence>
<name>C0CHM9_BLAHS</name>
<dbReference type="GeneID" id="86821607"/>
<dbReference type="PATRIC" id="fig|476272.21.peg.3350"/>
<sequence length="256" mass="29090">MEEMLRISAETWQSYWGEGYGSILTAVSFLYLLLFPGERKNRKALAGYTVVFLFLYFFPYTAKVISACIGEMVYWRVLWLLPAMFLIAAACTSFVQKFQGGFANGFIVALLAVAIVFCGRNVYFHGAYELSANAEEVPEQVERICDLLRQDQPDGEIRMATTESIATYVRVYDAGIRMPYGRGGKGAGGWYKRTLYENIMAPDVNVKMVIYCGKKGGWKYLVPELRDSSKVQIFLNYGYECLGNVDDYYIFRDPSI</sequence>
<gene>
    <name evidence="2" type="ORF">RUMHYD_00343</name>
</gene>
<dbReference type="EMBL" id="ACBZ01000012">
    <property type="protein sequence ID" value="EEG50730.1"/>
    <property type="molecule type" value="Genomic_DNA"/>
</dbReference>
<dbReference type="RefSeq" id="WP_005945408.1">
    <property type="nucleotide sequence ID" value="NZ_CP136423.1"/>
</dbReference>
<feature type="transmembrane region" description="Helical" evidence="1">
    <location>
        <begin position="44"/>
        <end position="62"/>
    </location>
</feature>
<comment type="caution">
    <text evidence="2">The sequence shown here is derived from an EMBL/GenBank/DDBJ whole genome shotgun (WGS) entry which is preliminary data.</text>
</comment>
<dbReference type="AlphaFoldDB" id="C0CHM9"/>
<protein>
    <submittedName>
        <fullName evidence="2">Uncharacterized protein</fullName>
    </submittedName>
</protein>
<dbReference type="eggNOG" id="ENOG5030UGW">
    <property type="taxonomic scope" value="Bacteria"/>
</dbReference>
<accession>C0CHM9</accession>
<dbReference type="HOGENOM" id="CLU_089268_0_0_9"/>
<keyword evidence="3" id="KW-1185">Reference proteome</keyword>
<keyword evidence="1" id="KW-0812">Transmembrane</keyword>
<feature type="transmembrane region" description="Helical" evidence="1">
    <location>
        <begin position="74"/>
        <end position="95"/>
    </location>
</feature>
<proteinExistence type="predicted"/>
<keyword evidence="1" id="KW-0472">Membrane</keyword>
<feature type="transmembrane region" description="Helical" evidence="1">
    <location>
        <begin position="20"/>
        <end position="37"/>
    </location>
</feature>
<organism evidence="2 3">
    <name type="scientific">Blautia hydrogenotrophica (strain DSM 10507 / JCM 14656 / S5a33)</name>
    <name type="common">Ruminococcus hydrogenotrophicus</name>
    <dbReference type="NCBI Taxonomy" id="476272"/>
    <lineage>
        <taxon>Bacteria</taxon>
        <taxon>Bacillati</taxon>
        <taxon>Bacillota</taxon>
        <taxon>Clostridia</taxon>
        <taxon>Lachnospirales</taxon>
        <taxon>Lachnospiraceae</taxon>
        <taxon>Blautia</taxon>
    </lineage>
</organism>
<feature type="transmembrane region" description="Helical" evidence="1">
    <location>
        <begin position="102"/>
        <end position="123"/>
    </location>
</feature>